<name>S4P6F2_9NEOP</name>
<reference evidence="1" key="2">
    <citation type="submission" date="2013-05" db="EMBL/GenBank/DDBJ databases">
        <authorList>
            <person name="Carter J.-M."/>
            <person name="Baker S.C."/>
            <person name="Pink R."/>
            <person name="Carter D.R.F."/>
            <person name="Collins A."/>
            <person name="Tomlin J."/>
            <person name="Gibbs M."/>
            <person name="Breuker C.J."/>
        </authorList>
    </citation>
    <scope>NUCLEOTIDE SEQUENCE</scope>
    <source>
        <tissue evidence="1">Ovary</tissue>
    </source>
</reference>
<sequence length="112" mass="12312">MTAPAAVLKTCASELSPVLPRLLCPSLKTALVFNSFFSTKCNAEVTLIYLLFSHALLTESRGCREEIHGVRVHWIARLPARVSPLLAVVSVAGAFYHSCPGQQFYRIRAPNN</sequence>
<dbReference type="EMBL" id="GAIX01006866">
    <property type="protein sequence ID" value="JAA85694.1"/>
    <property type="molecule type" value="Transcribed_RNA"/>
</dbReference>
<organism evidence="1">
    <name type="scientific">Pararge aegeria</name>
    <name type="common">speckled wood butterfly</name>
    <dbReference type="NCBI Taxonomy" id="116150"/>
    <lineage>
        <taxon>Eukaryota</taxon>
        <taxon>Metazoa</taxon>
        <taxon>Ecdysozoa</taxon>
        <taxon>Arthropoda</taxon>
        <taxon>Hexapoda</taxon>
        <taxon>Insecta</taxon>
        <taxon>Pterygota</taxon>
        <taxon>Neoptera</taxon>
        <taxon>Endopterygota</taxon>
        <taxon>Lepidoptera</taxon>
        <taxon>Glossata</taxon>
        <taxon>Ditrysia</taxon>
        <taxon>Papilionoidea</taxon>
        <taxon>Nymphalidae</taxon>
        <taxon>Satyrinae</taxon>
        <taxon>Satyrini</taxon>
        <taxon>Parargina</taxon>
        <taxon>Pararge</taxon>
    </lineage>
</organism>
<protein>
    <submittedName>
        <fullName evidence="1">Uncharacterized protein</fullName>
    </submittedName>
</protein>
<evidence type="ECO:0000313" key="1">
    <source>
        <dbReference type="EMBL" id="JAA85694.1"/>
    </source>
</evidence>
<reference evidence="1" key="1">
    <citation type="journal article" date="2013" name="BMC Genomics">
        <title>Unscrambling butterfly oogenesis.</title>
        <authorList>
            <person name="Carter J.M."/>
            <person name="Baker S.C."/>
            <person name="Pink R."/>
            <person name="Carter D.R."/>
            <person name="Collins A."/>
            <person name="Tomlin J."/>
            <person name="Gibbs M."/>
            <person name="Breuker C.J."/>
        </authorList>
    </citation>
    <scope>NUCLEOTIDE SEQUENCE</scope>
    <source>
        <tissue evidence="1">Ovary</tissue>
    </source>
</reference>
<dbReference type="AlphaFoldDB" id="S4P6F2"/>
<accession>S4P6F2</accession>
<proteinExistence type="predicted"/>